<dbReference type="InterPro" id="IPR016922">
    <property type="entry name" value="UCP029505"/>
</dbReference>
<dbReference type="STRING" id="1129794.C427_2483"/>
<sequence>MAVRKNTILNRHKFKISGLTLLFPVYFFYQQLQIPVSQDPWVAKQVGEFNLTIQPVNKEAPYAHDADWFKDFTVFINKGSITQIRQAYANIGTVPVTIEELQLNDIGLLHGSNLLQHVHAISPVHISSNDKVWITIQTWDGTIFTQSWQFNNLL</sequence>
<dbReference type="Proteomes" id="UP000011864">
    <property type="component" value="Chromosome"/>
</dbReference>
<dbReference type="HOGENOM" id="CLU_1703038_0_0_6"/>
<proteinExistence type="predicted"/>
<protein>
    <submittedName>
        <fullName evidence="1">Uncharacterized protein</fullName>
    </submittedName>
</protein>
<dbReference type="OrthoDB" id="6331533at2"/>
<dbReference type="AlphaFoldDB" id="K7AP44"/>
<evidence type="ECO:0000313" key="2">
    <source>
        <dbReference type="Proteomes" id="UP000011864"/>
    </source>
</evidence>
<keyword evidence="2" id="KW-1185">Reference proteome</keyword>
<dbReference type="PIRSF" id="PIRSF029505">
    <property type="entry name" value="UCP029505"/>
    <property type="match status" value="1"/>
</dbReference>
<dbReference type="PATRIC" id="fig|1129794.4.peg.2462"/>
<organism evidence="1 2">
    <name type="scientific">Paraglaciecola psychrophila 170</name>
    <dbReference type="NCBI Taxonomy" id="1129794"/>
    <lineage>
        <taxon>Bacteria</taxon>
        <taxon>Pseudomonadati</taxon>
        <taxon>Pseudomonadota</taxon>
        <taxon>Gammaproteobacteria</taxon>
        <taxon>Alteromonadales</taxon>
        <taxon>Alteromonadaceae</taxon>
        <taxon>Paraglaciecola</taxon>
    </lineage>
</organism>
<dbReference type="KEGG" id="gps:C427_2483"/>
<dbReference type="eggNOG" id="ENOG5031N55">
    <property type="taxonomic scope" value="Bacteria"/>
</dbReference>
<accession>K7AP44</accession>
<gene>
    <name evidence="1" type="ORF">C427_2483</name>
</gene>
<dbReference type="RefSeq" id="WP_007637135.1">
    <property type="nucleotide sequence ID" value="NC_020514.1"/>
</dbReference>
<name>K7AP44_9ALTE</name>
<dbReference type="EMBL" id="CP003837">
    <property type="protein sequence ID" value="AGH44592.1"/>
    <property type="molecule type" value="Genomic_DNA"/>
</dbReference>
<evidence type="ECO:0000313" key="1">
    <source>
        <dbReference type="EMBL" id="AGH44592.1"/>
    </source>
</evidence>
<reference evidence="1 2" key="1">
    <citation type="journal article" date="2013" name="Genome Announc.">
        <title>Complete Genome Sequence of Glaciecola psychrophila Strain 170T.</title>
        <authorList>
            <person name="Yin J."/>
            <person name="Chen J."/>
            <person name="Liu G."/>
            <person name="Yu Y."/>
            <person name="Song L."/>
            <person name="Wang X."/>
            <person name="Qu X."/>
        </authorList>
    </citation>
    <scope>NUCLEOTIDE SEQUENCE [LARGE SCALE GENOMIC DNA]</scope>
    <source>
        <strain evidence="1 2">170</strain>
    </source>
</reference>